<evidence type="ECO:0000313" key="3">
    <source>
        <dbReference type="Proteomes" id="UP000836402"/>
    </source>
</evidence>
<evidence type="ECO:0000313" key="2">
    <source>
        <dbReference type="EMBL" id="CAD6907138.1"/>
    </source>
</evidence>
<feature type="region of interest" description="Disordered" evidence="1">
    <location>
        <begin position="185"/>
        <end position="219"/>
    </location>
</feature>
<comment type="caution">
    <text evidence="2">The sequence shown here is derived from an EMBL/GenBank/DDBJ whole genome shotgun (WGS) entry which is preliminary data.</text>
</comment>
<feature type="non-terminal residue" evidence="2">
    <location>
        <position position="219"/>
    </location>
</feature>
<proteinExistence type="predicted"/>
<feature type="compositionally biased region" description="Basic and acidic residues" evidence="1">
    <location>
        <begin position="208"/>
        <end position="219"/>
    </location>
</feature>
<organism evidence="2 3">
    <name type="scientific">Tilletia caries</name>
    <name type="common">wheat bunt fungus</name>
    <dbReference type="NCBI Taxonomy" id="13290"/>
    <lineage>
        <taxon>Eukaryota</taxon>
        <taxon>Fungi</taxon>
        <taxon>Dikarya</taxon>
        <taxon>Basidiomycota</taxon>
        <taxon>Ustilaginomycotina</taxon>
        <taxon>Exobasidiomycetes</taxon>
        <taxon>Tilletiales</taxon>
        <taxon>Tilletiaceae</taxon>
        <taxon>Tilletia</taxon>
    </lineage>
</organism>
<gene>
    <name evidence="2" type="ORF">JKIAZH3_G1616</name>
</gene>
<accession>A0ABN7IP16</accession>
<keyword evidence="3" id="KW-1185">Reference proteome</keyword>
<protein>
    <submittedName>
        <fullName evidence="2">Uncharacterized protein</fullName>
    </submittedName>
</protein>
<reference evidence="2" key="1">
    <citation type="submission" date="2020-10" db="EMBL/GenBank/DDBJ databases">
        <authorList>
            <person name="Sedaghatjoo S."/>
        </authorList>
    </citation>
    <scope>NUCLEOTIDE SEQUENCE</scope>
    <source>
        <strain evidence="2">AZH3</strain>
    </source>
</reference>
<sequence>DPDQLSSRRRLQNPDIKHFFKYLDDRNISCGTLIRNLFDVDASRYCPEVRNLLQVHVKPFFHSQSAYAFVAASKGAKKVALGSVVDEIKREGKRAARMPEIRRPPSMDRAEDIRTYRFADAMDDIARTMPFTKAVIAAIATSSEDEEEAPSADLVAVAQSLADLPRSSTPPPVERKADVDISATALDQMREAWEDVEDLEEDSNQNAEDGRDDLSQQEP</sequence>
<dbReference type="Proteomes" id="UP000836402">
    <property type="component" value="Unassembled WGS sequence"/>
</dbReference>
<dbReference type="EMBL" id="CAJHJG010000907">
    <property type="protein sequence ID" value="CAD6907138.1"/>
    <property type="molecule type" value="Genomic_DNA"/>
</dbReference>
<name>A0ABN7IP16_9BASI</name>
<feature type="non-terminal residue" evidence="2">
    <location>
        <position position="1"/>
    </location>
</feature>
<evidence type="ECO:0000256" key="1">
    <source>
        <dbReference type="SAM" id="MobiDB-lite"/>
    </source>
</evidence>
<feature type="compositionally biased region" description="Acidic residues" evidence="1">
    <location>
        <begin position="194"/>
        <end position="203"/>
    </location>
</feature>